<comment type="caution">
    <text evidence="2">The sequence shown here is derived from an EMBL/GenBank/DDBJ whole genome shotgun (WGS) entry which is preliminary data.</text>
</comment>
<name>A0AAW3WSV5_SERFO</name>
<dbReference type="InterPro" id="IPR003497">
    <property type="entry name" value="BRO_N_domain"/>
</dbReference>
<sequence>MDKNLLQLCYEGECGESYIRSVSENGQLYVSLSDVIRTLSAENRKIDGKPSARMTTLLNAVIKTLDTDEFKNVPLMVEGVESTETFLAEPGLYRVLAQDTTTAGKKFQRWLFHKVLPSIREYKTYPPPIVKGRSEISALAHGLQQTVNLLAMEIERREVLEARVEEVEFKVNSMESLRDLSKFRTVSQRLLELELAHLSVDELWQWCEKLRSEKGSEKIRCPSGEAKNSYYPIAIVDEAINIYQANLAARSR</sequence>
<proteinExistence type="predicted"/>
<evidence type="ECO:0000313" key="2">
    <source>
        <dbReference type="EMBL" id="MBC3213876.1"/>
    </source>
</evidence>
<protein>
    <recommendedName>
        <fullName evidence="1">Bro-N domain-containing protein</fullName>
    </recommendedName>
</protein>
<organism evidence="2 3">
    <name type="scientific">Serratia fonticola</name>
    <dbReference type="NCBI Taxonomy" id="47917"/>
    <lineage>
        <taxon>Bacteria</taxon>
        <taxon>Pseudomonadati</taxon>
        <taxon>Pseudomonadota</taxon>
        <taxon>Gammaproteobacteria</taxon>
        <taxon>Enterobacterales</taxon>
        <taxon>Yersiniaceae</taxon>
        <taxon>Serratia</taxon>
    </lineage>
</organism>
<dbReference type="Proteomes" id="UP000659084">
    <property type="component" value="Unassembled WGS sequence"/>
</dbReference>
<dbReference type="AlphaFoldDB" id="A0AAW3WSV5"/>
<reference evidence="2" key="1">
    <citation type="submission" date="2020-08" db="EMBL/GenBank/DDBJ databases">
        <title>Food and environmental bacterial isolates.</title>
        <authorList>
            <person name="Richter L."/>
            <person name="Du Plessis E.M."/>
            <person name="Duvenage S."/>
            <person name="Allam M."/>
            <person name="Korsten L."/>
        </authorList>
    </citation>
    <scope>NUCLEOTIDE SEQUENCE</scope>
    <source>
        <strain evidence="2">UPMP2127</strain>
    </source>
</reference>
<accession>A0AAW3WSV5</accession>
<gene>
    <name evidence="2" type="ORF">H8J20_17155</name>
</gene>
<dbReference type="EMBL" id="JACNYO010000018">
    <property type="protein sequence ID" value="MBC3213876.1"/>
    <property type="molecule type" value="Genomic_DNA"/>
</dbReference>
<evidence type="ECO:0000259" key="1">
    <source>
        <dbReference type="PROSITE" id="PS51750"/>
    </source>
</evidence>
<feature type="domain" description="Bro-N" evidence="1">
    <location>
        <begin position="3"/>
        <end position="123"/>
    </location>
</feature>
<dbReference type="PROSITE" id="PS51750">
    <property type="entry name" value="BRO_N"/>
    <property type="match status" value="1"/>
</dbReference>
<evidence type="ECO:0000313" key="3">
    <source>
        <dbReference type="Proteomes" id="UP000659084"/>
    </source>
</evidence>
<dbReference type="Pfam" id="PF02498">
    <property type="entry name" value="Bro-N"/>
    <property type="match status" value="1"/>
</dbReference>
<dbReference type="RefSeq" id="WP_179252443.1">
    <property type="nucleotide sequence ID" value="NZ_JACBIV010000007.1"/>
</dbReference>
<dbReference type="SMART" id="SM01040">
    <property type="entry name" value="Bro-N"/>
    <property type="match status" value="1"/>
</dbReference>